<protein>
    <submittedName>
        <fullName evidence="1">Uncharacterized protein DUF4920</fullName>
    </submittedName>
</protein>
<accession>A0A4R6IS63</accession>
<dbReference type="InterPro" id="IPR032577">
    <property type="entry name" value="DUF4920"/>
</dbReference>
<dbReference type="Pfam" id="PF16267">
    <property type="entry name" value="DUF4920"/>
    <property type="match status" value="1"/>
</dbReference>
<gene>
    <name evidence="1" type="ORF">BC659_2844</name>
</gene>
<evidence type="ECO:0000313" key="2">
    <source>
        <dbReference type="Proteomes" id="UP000295741"/>
    </source>
</evidence>
<dbReference type="AlphaFoldDB" id="A0A4R6IS63"/>
<proteinExistence type="predicted"/>
<comment type="caution">
    <text evidence="1">The sequence shown here is derived from an EMBL/GenBank/DDBJ whole genome shotgun (WGS) entry which is preliminary data.</text>
</comment>
<dbReference type="EMBL" id="SNWP01000013">
    <property type="protein sequence ID" value="TDO25310.1"/>
    <property type="molecule type" value="Genomic_DNA"/>
</dbReference>
<dbReference type="Proteomes" id="UP000295741">
    <property type="component" value="Unassembled WGS sequence"/>
</dbReference>
<evidence type="ECO:0000313" key="1">
    <source>
        <dbReference type="EMBL" id="TDO25310.1"/>
    </source>
</evidence>
<keyword evidence="2" id="KW-1185">Reference proteome</keyword>
<reference evidence="1 2" key="1">
    <citation type="submission" date="2019-03" db="EMBL/GenBank/DDBJ databases">
        <title>Genomic Encyclopedia of Archaeal and Bacterial Type Strains, Phase II (KMG-II): from individual species to whole genera.</title>
        <authorList>
            <person name="Goeker M."/>
        </authorList>
    </citation>
    <scope>NUCLEOTIDE SEQUENCE [LARGE SCALE GENOMIC DNA]</scope>
    <source>
        <strain evidence="1 2">DSM 28323</strain>
    </source>
</reference>
<name>A0A4R6IS63_9BACT</name>
<sequence>MRNNAIPYSFIAGDSFGSNSQIVIGGLVECLGWLYLCRRQLLLLSFKSNKDCMKKLLMAALTLFAVNMLNAQPPVVPAEAGAKFGKAITADNAVSIEEFVKVMATKEEGKPHDAKIVGVVTEVCQKEGCWIKVQSPNGNMMVKMKDHKFAVPVVLNGKKIVIDGVATQTTTSVKQLRHFAEDAGKSKEEIAKITEPKKEIVIQAAGILVL</sequence>
<organism evidence="1 2">
    <name type="scientific">Sediminibacterium goheungense</name>
    <dbReference type="NCBI Taxonomy" id="1086393"/>
    <lineage>
        <taxon>Bacteria</taxon>
        <taxon>Pseudomonadati</taxon>
        <taxon>Bacteroidota</taxon>
        <taxon>Chitinophagia</taxon>
        <taxon>Chitinophagales</taxon>
        <taxon>Chitinophagaceae</taxon>
        <taxon>Sediminibacterium</taxon>
    </lineage>
</organism>